<dbReference type="OrthoDB" id="3258820at2759"/>
<feature type="domain" description="PROCN" evidence="1">
    <location>
        <begin position="61"/>
        <end position="91"/>
    </location>
</feature>
<dbReference type="GO" id="GO:0071013">
    <property type="term" value="C:catalytic step 2 spliceosome"/>
    <property type="evidence" value="ECO:0007669"/>
    <property type="project" value="TreeGrafter"/>
</dbReference>
<dbReference type="GO" id="GO:0030623">
    <property type="term" value="F:U5 snRNA binding"/>
    <property type="evidence" value="ECO:0007669"/>
    <property type="project" value="TreeGrafter"/>
</dbReference>
<evidence type="ECO:0000259" key="1">
    <source>
        <dbReference type="Pfam" id="PF08083"/>
    </source>
</evidence>
<dbReference type="InterPro" id="IPR012592">
    <property type="entry name" value="PROCN"/>
</dbReference>
<dbReference type="GO" id="GO:0030619">
    <property type="term" value="F:U1 snRNA binding"/>
    <property type="evidence" value="ECO:0007669"/>
    <property type="project" value="TreeGrafter"/>
</dbReference>
<name>A0A9W4T0I3_9GLOM</name>
<dbReference type="Pfam" id="PF08083">
    <property type="entry name" value="PROCN"/>
    <property type="match status" value="1"/>
</dbReference>
<comment type="caution">
    <text evidence="2">The sequence shown here is derived from an EMBL/GenBank/DDBJ whole genome shotgun (WGS) entry which is preliminary data.</text>
</comment>
<accession>A0A9W4T0I3</accession>
<dbReference type="AlphaFoldDB" id="A0A9W4T0I3"/>
<evidence type="ECO:0000313" key="3">
    <source>
        <dbReference type="Proteomes" id="UP001153678"/>
    </source>
</evidence>
<dbReference type="GO" id="GO:0000244">
    <property type="term" value="P:spliceosomal tri-snRNP complex assembly"/>
    <property type="evidence" value="ECO:0007669"/>
    <property type="project" value="TreeGrafter"/>
</dbReference>
<dbReference type="GO" id="GO:0097157">
    <property type="term" value="F:pre-mRNA intronic binding"/>
    <property type="evidence" value="ECO:0007669"/>
    <property type="project" value="TreeGrafter"/>
</dbReference>
<sequence>MFLLQRLKPSSNLGLIGKSYEGKAIFHEGNPRHFEGRHSKEIAKTVTKQRVVSQNDLELTTWRCWKANVLWHIMEMLKPIENMILKYVKSKGLLGRITRLWLKAEQERQHNYLKSGSLRFTLPLFIEAYSHKGSLIQSQREKLGLTKQVFDVEPLEKITYTYLDVTREQRKIYMPHG</sequence>
<dbReference type="EMBL" id="CAMKVN010004569">
    <property type="protein sequence ID" value="CAI2187324.1"/>
    <property type="molecule type" value="Genomic_DNA"/>
</dbReference>
<dbReference type="GO" id="GO:0017070">
    <property type="term" value="F:U6 snRNA binding"/>
    <property type="evidence" value="ECO:0007669"/>
    <property type="project" value="TreeGrafter"/>
</dbReference>
<dbReference type="GO" id="GO:0030620">
    <property type="term" value="F:U2 snRNA binding"/>
    <property type="evidence" value="ECO:0007669"/>
    <property type="project" value="TreeGrafter"/>
</dbReference>
<dbReference type="GO" id="GO:0005682">
    <property type="term" value="C:U5 snRNP"/>
    <property type="evidence" value="ECO:0007669"/>
    <property type="project" value="TreeGrafter"/>
</dbReference>
<dbReference type="InterPro" id="IPR027652">
    <property type="entry name" value="PRP8"/>
</dbReference>
<evidence type="ECO:0000313" key="2">
    <source>
        <dbReference type="EMBL" id="CAI2187324.1"/>
    </source>
</evidence>
<protein>
    <submittedName>
        <fullName evidence="2">3027_t:CDS:1</fullName>
    </submittedName>
</protein>
<dbReference type="PANTHER" id="PTHR11140:SF0">
    <property type="entry name" value="PRE-MRNA-PROCESSING-SPLICING FACTOR 8"/>
    <property type="match status" value="1"/>
</dbReference>
<keyword evidence="3" id="KW-1185">Reference proteome</keyword>
<reference evidence="2" key="1">
    <citation type="submission" date="2022-08" db="EMBL/GenBank/DDBJ databases">
        <authorList>
            <person name="Kallberg Y."/>
            <person name="Tangrot J."/>
            <person name="Rosling A."/>
        </authorList>
    </citation>
    <scope>NUCLEOTIDE SEQUENCE</scope>
    <source>
        <strain evidence="2">Wild A</strain>
    </source>
</reference>
<dbReference type="PANTHER" id="PTHR11140">
    <property type="entry name" value="PRE-MRNA SPLICING FACTOR PRP8"/>
    <property type="match status" value="1"/>
</dbReference>
<gene>
    <name evidence="2" type="ORF">FWILDA_LOCUS13022</name>
</gene>
<organism evidence="2 3">
    <name type="scientific">Funneliformis geosporum</name>
    <dbReference type="NCBI Taxonomy" id="1117311"/>
    <lineage>
        <taxon>Eukaryota</taxon>
        <taxon>Fungi</taxon>
        <taxon>Fungi incertae sedis</taxon>
        <taxon>Mucoromycota</taxon>
        <taxon>Glomeromycotina</taxon>
        <taxon>Glomeromycetes</taxon>
        <taxon>Glomerales</taxon>
        <taxon>Glomeraceae</taxon>
        <taxon>Funneliformis</taxon>
    </lineage>
</organism>
<proteinExistence type="predicted"/>
<dbReference type="Proteomes" id="UP001153678">
    <property type="component" value="Unassembled WGS sequence"/>
</dbReference>